<sequence>ACSAPLLSHSPTTLSSFNTIRLETDSTCLDTNTTSSETDSTRSDTNITCA</sequence>
<accession>A0A1X7T368</accession>
<evidence type="ECO:0000313" key="2">
    <source>
        <dbReference type="EnsemblMetazoa" id="Aqu2.1.08904_001"/>
    </source>
</evidence>
<feature type="region of interest" description="Disordered" evidence="1">
    <location>
        <begin position="30"/>
        <end position="50"/>
    </location>
</feature>
<organism evidence="2">
    <name type="scientific">Amphimedon queenslandica</name>
    <name type="common">Sponge</name>
    <dbReference type="NCBI Taxonomy" id="400682"/>
    <lineage>
        <taxon>Eukaryota</taxon>
        <taxon>Metazoa</taxon>
        <taxon>Porifera</taxon>
        <taxon>Demospongiae</taxon>
        <taxon>Heteroscleromorpha</taxon>
        <taxon>Haplosclerida</taxon>
        <taxon>Niphatidae</taxon>
        <taxon>Amphimedon</taxon>
    </lineage>
</organism>
<protein>
    <submittedName>
        <fullName evidence="2">Uncharacterized protein</fullName>
    </submittedName>
</protein>
<reference evidence="2" key="1">
    <citation type="submission" date="2017-05" db="UniProtKB">
        <authorList>
            <consortium name="EnsemblMetazoa"/>
        </authorList>
    </citation>
    <scope>IDENTIFICATION</scope>
</reference>
<dbReference type="InParanoid" id="A0A1X7T368"/>
<dbReference type="EnsemblMetazoa" id="Aqu2.1.08904_001">
    <property type="protein sequence ID" value="Aqu2.1.08904_001"/>
    <property type="gene ID" value="Aqu2.1.08904"/>
</dbReference>
<name>A0A1X7T368_AMPQE</name>
<evidence type="ECO:0000256" key="1">
    <source>
        <dbReference type="SAM" id="MobiDB-lite"/>
    </source>
</evidence>
<proteinExistence type="predicted"/>
<dbReference type="AlphaFoldDB" id="A0A1X7T368"/>